<evidence type="ECO:0000259" key="3">
    <source>
        <dbReference type="Pfam" id="PF02581"/>
    </source>
</evidence>
<evidence type="ECO:0000256" key="1">
    <source>
        <dbReference type="ARBA" id="ARBA00004948"/>
    </source>
</evidence>
<feature type="domain" description="Thiamine phosphate synthase/TenI" evidence="3">
    <location>
        <begin position="7"/>
        <end position="183"/>
    </location>
</feature>
<dbReference type="InterPro" id="IPR022998">
    <property type="entry name" value="ThiamineP_synth_TenI"/>
</dbReference>
<dbReference type="GO" id="GO:0005737">
    <property type="term" value="C:cytoplasm"/>
    <property type="evidence" value="ECO:0007669"/>
    <property type="project" value="TreeGrafter"/>
</dbReference>
<dbReference type="GO" id="GO:0009228">
    <property type="term" value="P:thiamine biosynthetic process"/>
    <property type="evidence" value="ECO:0007669"/>
    <property type="project" value="UniProtKB-KW"/>
</dbReference>
<protein>
    <submittedName>
        <fullName evidence="4">Thiamine phosphate synthase</fullName>
    </submittedName>
</protein>
<name>A0A7C5Q9T6_AQUAO</name>
<dbReference type="Proteomes" id="UP000885792">
    <property type="component" value="Unassembled WGS sequence"/>
</dbReference>
<dbReference type="InterPro" id="IPR036206">
    <property type="entry name" value="ThiamineP_synth_sf"/>
</dbReference>
<evidence type="ECO:0000256" key="2">
    <source>
        <dbReference type="ARBA" id="ARBA00022977"/>
    </source>
</evidence>
<evidence type="ECO:0000313" key="4">
    <source>
        <dbReference type="EMBL" id="HHJ64339.1"/>
    </source>
</evidence>
<reference evidence="4" key="1">
    <citation type="journal article" date="2020" name="mSystems">
        <title>Genome- and Community-Level Interaction Insights into Carbon Utilization and Element Cycling Functions of Hydrothermarchaeota in Hydrothermal Sediment.</title>
        <authorList>
            <person name="Zhou Z."/>
            <person name="Liu Y."/>
            <person name="Xu W."/>
            <person name="Pan J."/>
            <person name="Luo Z.H."/>
            <person name="Li M."/>
        </authorList>
    </citation>
    <scope>NUCLEOTIDE SEQUENCE [LARGE SCALE GENOMIC DNA]</scope>
    <source>
        <strain evidence="4">HyVt-501</strain>
    </source>
</reference>
<dbReference type="InterPro" id="IPR013785">
    <property type="entry name" value="Aldolase_TIM"/>
</dbReference>
<dbReference type="CDD" id="cd00564">
    <property type="entry name" value="TMP_TenI"/>
    <property type="match status" value="1"/>
</dbReference>
<dbReference type="Pfam" id="PF02581">
    <property type="entry name" value="TMP-TENI"/>
    <property type="match status" value="1"/>
</dbReference>
<proteinExistence type="predicted"/>
<comment type="pathway">
    <text evidence="1">Cofactor biosynthesis; thiamine diphosphate biosynthesis.</text>
</comment>
<dbReference type="EMBL" id="DRNB01000196">
    <property type="protein sequence ID" value="HHJ64339.1"/>
    <property type="molecule type" value="Genomic_DNA"/>
</dbReference>
<organism evidence="4">
    <name type="scientific">Aquifex aeolicus</name>
    <dbReference type="NCBI Taxonomy" id="63363"/>
    <lineage>
        <taxon>Bacteria</taxon>
        <taxon>Pseudomonadati</taxon>
        <taxon>Aquificota</taxon>
        <taxon>Aquificia</taxon>
        <taxon>Aquificales</taxon>
        <taxon>Aquificaceae</taxon>
        <taxon>Aquifex</taxon>
    </lineage>
</organism>
<comment type="caution">
    <text evidence="4">The sequence shown here is derived from an EMBL/GenBank/DDBJ whole genome shotgun (WGS) entry which is preliminary data.</text>
</comment>
<dbReference type="PANTHER" id="PTHR20857">
    <property type="entry name" value="THIAMINE-PHOSPHATE PYROPHOSPHORYLASE"/>
    <property type="match status" value="1"/>
</dbReference>
<keyword evidence="2" id="KW-0784">Thiamine biosynthesis</keyword>
<dbReference type="Gene3D" id="3.20.20.70">
    <property type="entry name" value="Aldolase class I"/>
    <property type="match status" value="1"/>
</dbReference>
<accession>A0A7C5Q9T6</accession>
<dbReference type="SUPFAM" id="SSF51391">
    <property type="entry name" value="Thiamin phosphate synthase"/>
    <property type="match status" value="1"/>
</dbReference>
<sequence>MRTLPRLYAITDRRKFRAGFTTALEGILRRNVKMIQLREKDLGGRELYSLARQARELTEQYGALLLINERLDIAVAVGADGVHLPEKGLPPGVVKDLFPHLLVGYSAHSLEGVLYAQKEGADFVTLSPIFRTESHPEAEPLGLEELKRVSAKVNVPIYALGGVTQERIELCLKNGAYGVAGITMFLDGEDEGPDSGGSP</sequence>
<dbReference type="AlphaFoldDB" id="A0A7C5Q9T6"/>
<gene>
    <name evidence="4" type="ORF">ENJ61_05460</name>
</gene>
<dbReference type="PANTHER" id="PTHR20857:SF15">
    <property type="entry name" value="THIAMINE-PHOSPHATE SYNTHASE"/>
    <property type="match status" value="1"/>
</dbReference>
<dbReference type="GO" id="GO:0004789">
    <property type="term" value="F:thiamine-phosphate diphosphorylase activity"/>
    <property type="evidence" value="ECO:0007669"/>
    <property type="project" value="TreeGrafter"/>
</dbReference>